<keyword evidence="1" id="KW-0805">Transcription regulation</keyword>
<dbReference type="InterPro" id="IPR009057">
    <property type="entry name" value="Homeodomain-like_sf"/>
</dbReference>
<sequence>MREHNHEFVDHWFHTPSSLEKTSGLWLIRAGQNIAKPNYHMGPRFITYYSFHFIRSGKLVFNENDILESGDMFCLWPNLTHQYGYPHAEKEKMHESVFSASPQPLRMFWIALGGRQAPILAKKLRVAPNKLILKNILNPHVESVIDDICALLAEMDTSNASSRYDAKILSLIYALFHELSIQAIERQLDEDDDWLSKAAEYIHLHYMDGITVHDVVRRTGLNRSHFSRSFATKYGLSPNQYLQDIRMSKAAEMLETSHYSITEIALSLGYPDLYSFTRAFRRHFSMPPSEYRKRGIITAY</sequence>
<dbReference type="Proteomes" id="UP001597079">
    <property type="component" value="Unassembled WGS sequence"/>
</dbReference>
<comment type="caution">
    <text evidence="5">The sequence shown here is derived from an EMBL/GenBank/DDBJ whole genome shotgun (WGS) entry which is preliminary data.</text>
</comment>
<dbReference type="PRINTS" id="PR00032">
    <property type="entry name" value="HTHARAC"/>
</dbReference>
<dbReference type="EMBL" id="JBHUCX010000083">
    <property type="protein sequence ID" value="MFD1677078.1"/>
    <property type="molecule type" value="Genomic_DNA"/>
</dbReference>
<evidence type="ECO:0000259" key="4">
    <source>
        <dbReference type="PROSITE" id="PS01124"/>
    </source>
</evidence>
<dbReference type="SUPFAM" id="SSF51215">
    <property type="entry name" value="Regulatory protein AraC"/>
    <property type="match status" value="1"/>
</dbReference>
<dbReference type="Pfam" id="PF12833">
    <property type="entry name" value="HTH_18"/>
    <property type="match status" value="1"/>
</dbReference>
<proteinExistence type="predicted"/>
<evidence type="ECO:0000256" key="1">
    <source>
        <dbReference type="ARBA" id="ARBA00023015"/>
    </source>
</evidence>
<organism evidence="5 6">
    <name type="scientific">Alicyclobacillus fodiniaquatilis</name>
    <dbReference type="NCBI Taxonomy" id="1661150"/>
    <lineage>
        <taxon>Bacteria</taxon>
        <taxon>Bacillati</taxon>
        <taxon>Bacillota</taxon>
        <taxon>Bacilli</taxon>
        <taxon>Bacillales</taxon>
        <taxon>Alicyclobacillaceae</taxon>
        <taxon>Alicyclobacillus</taxon>
    </lineage>
</organism>
<keyword evidence="2" id="KW-0238">DNA-binding</keyword>
<accession>A0ABW4JPK4</accession>
<gene>
    <name evidence="5" type="ORF">ACFSB2_20595</name>
</gene>
<protein>
    <submittedName>
        <fullName evidence="5">AraC family transcriptional regulator</fullName>
    </submittedName>
</protein>
<dbReference type="InterPro" id="IPR020449">
    <property type="entry name" value="Tscrpt_reg_AraC-type_HTH"/>
</dbReference>
<keyword evidence="6" id="KW-1185">Reference proteome</keyword>
<keyword evidence="3" id="KW-0804">Transcription</keyword>
<dbReference type="PROSITE" id="PS01124">
    <property type="entry name" value="HTH_ARAC_FAMILY_2"/>
    <property type="match status" value="1"/>
</dbReference>
<dbReference type="InterPro" id="IPR018062">
    <property type="entry name" value="HTH_AraC-typ_CS"/>
</dbReference>
<dbReference type="RefSeq" id="WP_377944987.1">
    <property type="nucleotide sequence ID" value="NZ_JBHUCX010000083.1"/>
</dbReference>
<reference evidence="6" key="1">
    <citation type="journal article" date="2019" name="Int. J. Syst. Evol. Microbiol.">
        <title>The Global Catalogue of Microorganisms (GCM) 10K type strain sequencing project: providing services to taxonomists for standard genome sequencing and annotation.</title>
        <authorList>
            <consortium name="The Broad Institute Genomics Platform"/>
            <consortium name="The Broad Institute Genome Sequencing Center for Infectious Disease"/>
            <person name="Wu L."/>
            <person name="Ma J."/>
        </authorList>
    </citation>
    <scope>NUCLEOTIDE SEQUENCE [LARGE SCALE GENOMIC DNA]</scope>
    <source>
        <strain evidence="6">CGMCC 1.12286</strain>
    </source>
</reference>
<dbReference type="SUPFAM" id="SSF46689">
    <property type="entry name" value="Homeodomain-like"/>
    <property type="match status" value="2"/>
</dbReference>
<evidence type="ECO:0000313" key="5">
    <source>
        <dbReference type="EMBL" id="MFD1677078.1"/>
    </source>
</evidence>
<dbReference type="Gene3D" id="1.10.10.60">
    <property type="entry name" value="Homeodomain-like"/>
    <property type="match status" value="2"/>
</dbReference>
<evidence type="ECO:0000256" key="3">
    <source>
        <dbReference type="ARBA" id="ARBA00023163"/>
    </source>
</evidence>
<dbReference type="PANTHER" id="PTHR43280:SF2">
    <property type="entry name" value="HTH-TYPE TRANSCRIPTIONAL REGULATOR EXSA"/>
    <property type="match status" value="1"/>
</dbReference>
<dbReference type="InterPro" id="IPR037923">
    <property type="entry name" value="HTH-like"/>
</dbReference>
<name>A0ABW4JPK4_9BACL</name>
<evidence type="ECO:0000313" key="6">
    <source>
        <dbReference type="Proteomes" id="UP001597079"/>
    </source>
</evidence>
<dbReference type="InterPro" id="IPR018060">
    <property type="entry name" value="HTH_AraC"/>
</dbReference>
<dbReference type="PROSITE" id="PS00041">
    <property type="entry name" value="HTH_ARAC_FAMILY_1"/>
    <property type="match status" value="1"/>
</dbReference>
<dbReference type="PANTHER" id="PTHR43280">
    <property type="entry name" value="ARAC-FAMILY TRANSCRIPTIONAL REGULATOR"/>
    <property type="match status" value="1"/>
</dbReference>
<evidence type="ECO:0000256" key="2">
    <source>
        <dbReference type="ARBA" id="ARBA00023125"/>
    </source>
</evidence>
<feature type="domain" description="HTH araC/xylS-type" evidence="4">
    <location>
        <begin position="196"/>
        <end position="294"/>
    </location>
</feature>
<dbReference type="SMART" id="SM00342">
    <property type="entry name" value="HTH_ARAC"/>
    <property type="match status" value="1"/>
</dbReference>